<dbReference type="Proteomes" id="UP000636755">
    <property type="component" value="Unassembled WGS sequence"/>
</dbReference>
<comment type="function">
    <text evidence="9">CRISPR (clustered regularly interspaced short palindromic repeat), is an adaptive immune system that provides protection against mobile genetic elements (viruses, transposable elements and conjugative plasmids). CRISPR clusters contain spacers, sequences complementary to antecedent mobile elements, and target invading nucleic acids. CRISPR clusters are transcribed and processed into CRISPR RNA (crRNA). Acts as a dsDNA endonuclease. Involved in the integration of spacer DNA into the CRISPR cassette.</text>
</comment>
<evidence type="ECO:0000313" key="10">
    <source>
        <dbReference type="EMBL" id="MBC5727655.1"/>
    </source>
</evidence>
<keyword evidence="7 9" id="KW-0238">DNA-binding</keyword>
<dbReference type="PANTHER" id="PTHR43219">
    <property type="entry name" value="CRISPR-ASSOCIATED ENDONUCLEASE CAS1"/>
    <property type="match status" value="1"/>
</dbReference>
<keyword evidence="11" id="KW-1185">Reference proteome</keyword>
<organism evidence="10 11">
    <name type="scientific">Ruminococcus intestinalis</name>
    <dbReference type="NCBI Taxonomy" id="2763066"/>
    <lineage>
        <taxon>Bacteria</taxon>
        <taxon>Bacillati</taxon>
        <taxon>Bacillota</taxon>
        <taxon>Clostridia</taxon>
        <taxon>Eubacteriales</taxon>
        <taxon>Oscillospiraceae</taxon>
        <taxon>Ruminococcus</taxon>
    </lineage>
</organism>
<keyword evidence="2 9" id="KW-0479">Metal-binding</keyword>
<dbReference type="HAMAP" id="MF_01470">
    <property type="entry name" value="Cas1"/>
    <property type="match status" value="1"/>
</dbReference>
<feature type="binding site" evidence="9">
    <location>
        <position position="237"/>
    </location>
    <ligand>
        <name>Mn(2+)</name>
        <dbReference type="ChEBI" id="CHEBI:29035"/>
    </ligand>
</feature>
<sequence length="330" mass="38746">MQESYYIYSSGNLTQKDNTLRFTAIDGNVKDLPIENIKEIYIMNEITVTSKLLNLFSKYGILVHFFNYYQFYIGSFCPKETKLAGQLLVKQVLAYGDYSNRLSIAREFIVAASYNIYRNLRYYNGRGKNVSEQMAAIENLRRKLADVETIEELMGIEGNIRQEYYKAWNVIIDQNIEFDKRVYHPADNMINSLISYVNSLVYTKTLAEIYKTQLNPTISYLHQPGTRRYSLALDVSEIFKPLIADRLIFSLLNRKQITESSFVEGLNGLQLTERASRIITSEFDEKLKTTIFHKELNKNVSYQFLIRLELYKLIKHIIGEKEYKGFEMWW</sequence>
<accession>A0ABR7HJJ2</accession>
<comment type="subunit">
    <text evidence="9">Homodimer, forms a heterotetramer with a Cas2 homodimer.</text>
</comment>
<dbReference type="InterPro" id="IPR042206">
    <property type="entry name" value="CRISPR-assoc_Cas1_C"/>
</dbReference>
<keyword evidence="8 9" id="KW-0464">Manganese</keyword>
<dbReference type="InterPro" id="IPR002729">
    <property type="entry name" value="CRISPR-assoc_Cas1"/>
</dbReference>
<dbReference type="Pfam" id="PF01867">
    <property type="entry name" value="Cas_Cas1"/>
    <property type="match status" value="1"/>
</dbReference>
<dbReference type="InterPro" id="IPR019858">
    <property type="entry name" value="CRISPR-assoc_Cas1_HMARI/TNEAP"/>
</dbReference>
<protein>
    <recommendedName>
        <fullName evidence="9">CRISPR-associated endonuclease Cas1</fullName>
        <ecNumber evidence="9">3.1.-.-</ecNumber>
    </recommendedName>
</protein>
<evidence type="ECO:0000256" key="6">
    <source>
        <dbReference type="ARBA" id="ARBA00023118"/>
    </source>
</evidence>
<dbReference type="PANTHER" id="PTHR43219:SF1">
    <property type="entry name" value="CRISPR-ASSOCIATED ENDONUCLEASE CAS1"/>
    <property type="match status" value="1"/>
</dbReference>
<reference evidence="10 11" key="1">
    <citation type="submission" date="2020-08" db="EMBL/GenBank/DDBJ databases">
        <title>Genome public.</title>
        <authorList>
            <person name="Liu C."/>
            <person name="Sun Q."/>
        </authorList>
    </citation>
    <scope>NUCLEOTIDE SEQUENCE [LARGE SCALE GENOMIC DNA]</scope>
    <source>
        <strain evidence="10 11">NSJ-71</strain>
    </source>
</reference>
<evidence type="ECO:0000256" key="8">
    <source>
        <dbReference type="ARBA" id="ARBA00023211"/>
    </source>
</evidence>
<evidence type="ECO:0000256" key="7">
    <source>
        <dbReference type="ARBA" id="ARBA00023125"/>
    </source>
</evidence>
<keyword evidence="6 9" id="KW-0051">Antiviral defense</keyword>
<dbReference type="NCBIfam" id="TIGR03641">
    <property type="entry name" value="cas1_HMARI"/>
    <property type="match status" value="1"/>
</dbReference>
<dbReference type="Gene3D" id="3.100.10.20">
    <property type="entry name" value="CRISPR-associated endonuclease Cas1, N-terminal domain"/>
    <property type="match status" value="1"/>
</dbReference>
<evidence type="ECO:0000256" key="9">
    <source>
        <dbReference type="HAMAP-Rule" id="MF_01470"/>
    </source>
</evidence>
<dbReference type="InterPro" id="IPR042211">
    <property type="entry name" value="CRISPR-assoc_Cas1_N"/>
</dbReference>
<evidence type="ECO:0000256" key="2">
    <source>
        <dbReference type="ARBA" id="ARBA00022723"/>
    </source>
</evidence>
<keyword evidence="5 9" id="KW-0460">Magnesium</keyword>
<dbReference type="NCBIfam" id="TIGR00287">
    <property type="entry name" value="cas1"/>
    <property type="match status" value="1"/>
</dbReference>
<name>A0ABR7HJJ2_9FIRM</name>
<evidence type="ECO:0000256" key="1">
    <source>
        <dbReference type="ARBA" id="ARBA00022722"/>
    </source>
</evidence>
<keyword evidence="3 9" id="KW-0255">Endonuclease</keyword>
<comment type="caution">
    <text evidence="10">The sequence shown here is derived from an EMBL/GenBank/DDBJ whole genome shotgun (WGS) entry which is preliminary data.</text>
</comment>
<keyword evidence="1 9" id="KW-0540">Nuclease</keyword>
<dbReference type="Gene3D" id="1.20.120.920">
    <property type="entry name" value="CRISPR-associated endonuclease Cas1, C-terminal domain"/>
    <property type="match status" value="1"/>
</dbReference>
<evidence type="ECO:0000256" key="5">
    <source>
        <dbReference type="ARBA" id="ARBA00022842"/>
    </source>
</evidence>
<keyword evidence="4 9" id="KW-0378">Hydrolase</keyword>
<dbReference type="GO" id="GO:0004519">
    <property type="term" value="F:endonuclease activity"/>
    <property type="evidence" value="ECO:0007669"/>
    <property type="project" value="UniProtKB-KW"/>
</dbReference>
<evidence type="ECO:0000256" key="4">
    <source>
        <dbReference type="ARBA" id="ARBA00022801"/>
    </source>
</evidence>
<evidence type="ECO:0000313" key="11">
    <source>
        <dbReference type="Proteomes" id="UP000636755"/>
    </source>
</evidence>
<gene>
    <name evidence="10" type="primary">cas1b</name>
    <name evidence="9" type="synonym">cas1</name>
    <name evidence="10" type="ORF">H8R91_03730</name>
</gene>
<dbReference type="RefSeq" id="WP_022234508.1">
    <property type="nucleotide sequence ID" value="NZ_JACOPS010000001.1"/>
</dbReference>
<dbReference type="EC" id="3.1.-.-" evidence="9"/>
<proteinExistence type="inferred from homology"/>
<dbReference type="EMBL" id="JACOPS010000001">
    <property type="protein sequence ID" value="MBC5727655.1"/>
    <property type="molecule type" value="Genomic_DNA"/>
</dbReference>
<feature type="binding site" evidence="9">
    <location>
        <position position="222"/>
    </location>
    <ligand>
        <name>Mn(2+)</name>
        <dbReference type="ChEBI" id="CHEBI:29035"/>
    </ligand>
</feature>
<dbReference type="CDD" id="cd09722">
    <property type="entry name" value="Cas1_I-B"/>
    <property type="match status" value="1"/>
</dbReference>
<comment type="similarity">
    <text evidence="9">Belongs to the CRISPR-associated endonuclease Cas1 family.</text>
</comment>
<comment type="cofactor">
    <cofactor evidence="9">
        <name>Mg(2+)</name>
        <dbReference type="ChEBI" id="CHEBI:18420"/>
    </cofactor>
    <cofactor evidence="9">
        <name>Mn(2+)</name>
        <dbReference type="ChEBI" id="CHEBI:29035"/>
    </cofactor>
</comment>
<evidence type="ECO:0000256" key="3">
    <source>
        <dbReference type="ARBA" id="ARBA00022759"/>
    </source>
</evidence>
<feature type="binding site" evidence="9">
    <location>
        <position position="157"/>
    </location>
    <ligand>
        <name>Mn(2+)</name>
        <dbReference type="ChEBI" id="CHEBI:29035"/>
    </ligand>
</feature>